<comment type="similarity">
    <text evidence="2">Belongs to the prephenate/arogenate dehydrogenase family.</text>
</comment>
<keyword evidence="13" id="KW-1185">Reference proteome</keyword>
<keyword evidence="9" id="KW-0057">Aromatic amino acid biosynthesis</keyword>
<evidence type="ECO:0000256" key="4">
    <source>
        <dbReference type="ARBA" id="ARBA00016891"/>
    </source>
</evidence>
<name>A0AAE3DQ78_9FIRM</name>
<dbReference type="GO" id="GO:0070403">
    <property type="term" value="F:NAD+ binding"/>
    <property type="evidence" value="ECO:0007669"/>
    <property type="project" value="InterPro"/>
</dbReference>
<dbReference type="Pfam" id="PF20463">
    <property type="entry name" value="PDH_C"/>
    <property type="match status" value="1"/>
</dbReference>
<dbReference type="FunFam" id="1.10.3660.10:FF:000003">
    <property type="entry name" value="Prephenate dehydrogenase"/>
    <property type="match status" value="1"/>
</dbReference>
<dbReference type="GO" id="GO:0008977">
    <property type="term" value="F:prephenate dehydrogenase (NAD+) activity"/>
    <property type="evidence" value="ECO:0007669"/>
    <property type="project" value="UniProtKB-EC"/>
</dbReference>
<evidence type="ECO:0000256" key="1">
    <source>
        <dbReference type="ARBA" id="ARBA00005067"/>
    </source>
</evidence>
<evidence type="ECO:0000256" key="10">
    <source>
        <dbReference type="ARBA" id="ARBA00049260"/>
    </source>
</evidence>
<dbReference type="InterPro" id="IPR003099">
    <property type="entry name" value="Prephen_DH"/>
</dbReference>
<sequence>MSSFTAGFIGLGLIGGSIVRAMKYYYPDCRILAFNRSRSTLDYALEEGIIDEALPSINEAFASCDYIFLCAPVETNASCLPLLKPYIKEGMILTDVGSTKTDIHAAVEKNGLNRFFIGGHPMAGSEKTGIRNSKRILLENAYYILTPTKEVDPALVEKYRELVISLKALPLILSCEEHDLSTAAISHLPHLIAASLVNLVKNSDSKKQTMKTIAAGGFKDITRIASSSPEMWEQICATNRDNILIMLNRYIESLEDIRKELTDRNKEGIHNLFAESRDYRNSISDSSQGSLPKSYSLYCDMVDEAGGIAALATILATNGISIKNIGIVHNREFEEAVLHVEFYEEPALKKAAELLRKYRYVIYER</sequence>
<dbReference type="SUPFAM" id="SSF51735">
    <property type="entry name" value="NAD(P)-binding Rossmann-fold domains"/>
    <property type="match status" value="1"/>
</dbReference>
<dbReference type="PANTHER" id="PTHR21363">
    <property type="entry name" value="PREPHENATE DEHYDROGENASE"/>
    <property type="match status" value="1"/>
</dbReference>
<dbReference type="Pfam" id="PF02153">
    <property type="entry name" value="PDH_N"/>
    <property type="match status" value="1"/>
</dbReference>
<dbReference type="Gene3D" id="1.10.3660.10">
    <property type="entry name" value="6-phosphogluconate dehydrogenase C-terminal like domain"/>
    <property type="match status" value="1"/>
</dbReference>
<dbReference type="Proteomes" id="UP001197875">
    <property type="component" value="Unassembled WGS sequence"/>
</dbReference>
<dbReference type="Gene3D" id="3.30.70.260">
    <property type="match status" value="1"/>
</dbReference>
<dbReference type="FunFam" id="3.40.50.720:FF:000208">
    <property type="entry name" value="Prephenate dehydrogenase"/>
    <property type="match status" value="1"/>
</dbReference>
<accession>A0AAE3DQ78</accession>
<dbReference type="GO" id="GO:0004665">
    <property type="term" value="F:prephenate dehydrogenase (NADP+) activity"/>
    <property type="evidence" value="ECO:0007669"/>
    <property type="project" value="InterPro"/>
</dbReference>
<evidence type="ECO:0000256" key="5">
    <source>
        <dbReference type="ARBA" id="ARBA00022498"/>
    </source>
</evidence>
<dbReference type="InterPro" id="IPR036291">
    <property type="entry name" value="NAD(P)-bd_dom_sf"/>
</dbReference>
<keyword evidence="7" id="KW-0560">Oxidoreductase</keyword>
<evidence type="ECO:0000256" key="8">
    <source>
        <dbReference type="ARBA" id="ARBA00023027"/>
    </source>
</evidence>
<evidence type="ECO:0000256" key="2">
    <source>
        <dbReference type="ARBA" id="ARBA00007964"/>
    </source>
</evidence>
<evidence type="ECO:0000313" key="12">
    <source>
        <dbReference type="EMBL" id="MCC2188536.1"/>
    </source>
</evidence>
<reference evidence="12 13" key="1">
    <citation type="submission" date="2021-10" db="EMBL/GenBank/DDBJ databases">
        <title>Anaerobic single-cell dispensing facilitates the cultivation of human gut bacteria.</title>
        <authorList>
            <person name="Afrizal A."/>
        </authorList>
    </citation>
    <scope>NUCLEOTIDE SEQUENCE [LARGE SCALE GENOMIC DNA]</scope>
    <source>
        <strain evidence="12 13">CLA-AA-H277</strain>
    </source>
</reference>
<evidence type="ECO:0000313" key="13">
    <source>
        <dbReference type="Proteomes" id="UP001197875"/>
    </source>
</evidence>
<comment type="pathway">
    <text evidence="1">Amino-acid biosynthesis; L-tyrosine biosynthesis; (4-hydroxyphenyl)pyruvate from prephenate (NAD(+) route): step 1/1.</text>
</comment>
<dbReference type="AlphaFoldDB" id="A0AAE3DQ78"/>
<dbReference type="InterPro" id="IPR050812">
    <property type="entry name" value="Preph/Arog_dehydrog"/>
</dbReference>
<dbReference type="InterPro" id="IPR008927">
    <property type="entry name" value="6-PGluconate_DH-like_C_sf"/>
</dbReference>
<gene>
    <name evidence="12" type="ORF">LKD71_01640</name>
</gene>
<keyword evidence="8" id="KW-0520">NAD</keyword>
<dbReference type="RefSeq" id="WP_227614101.1">
    <property type="nucleotide sequence ID" value="NZ_JAJEPR010000002.1"/>
</dbReference>
<evidence type="ECO:0000256" key="6">
    <source>
        <dbReference type="ARBA" id="ARBA00022605"/>
    </source>
</evidence>
<dbReference type="PANTHER" id="PTHR21363:SF0">
    <property type="entry name" value="PREPHENATE DEHYDROGENASE [NADP(+)]"/>
    <property type="match status" value="1"/>
</dbReference>
<dbReference type="EC" id="1.3.1.12" evidence="3"/>
<comment type="catalytic activity">
    <reaction evidence="10">
        <text>prephenate + NAD(+) = 3-(4-hydroxyphenyl)pyruvate + CO2 + NADH</text>
        <dbReference type="Rhea" id="RHEA:13869"/>
        <dbReference type="ChEBI" id="CHEBI:16526"/>
        <dbReference type="ChEBI" id="CHEBI:29934"/>
        <dbReference type="ChEBI" id="CHEBI:36242"/>
        <dbReference type="ChEBI" id="CHEBI:57540"/>
        <dbReference type="ChEBI" id="CHEBI:57945"/>
        <dbReference type="EC" id="1.3.1.12"/>
    </reaction>
</comment>
<dbReference type="EMBL" id="JAJEPR010000002">
    <property type="protein sequence ID" value="MCC2188536.1"/>
    <property type="molecule type" value="Genomic_DNA"/>
</dbReference>
<evidence type="ECO:0000259" key="11">
    <source>
        <dbReference type="PROSITE" id="PS51176"/>
    </source>
</evidence>
<feature type="domain" description="Prephenate/arogenate dehydrogenase" evidence="11">
    <location>
        <begin position="4"/>
        <end position="291"/>
    </location>
</feature>
<dbReference type="InterPro" id="IPR046825">
    <property type="entry name" value="PDH_C"/>
</dbReference>
<evidence type="ECO:0000256" key="3">
    <source>
        <dbReference type="ARBA" id="ARBA00012068"/>
    </source>
</evidence>
<evidence type="ECO:0000256" key="9">
    <source>
        <dbReference type="ARBA" id="ARBA00023141"/>
    </source>
</evidence>
<dbReference type="Gene3D" id="3.40.50.720">
    <property type="entry name" value="NAD(P)-binding Rossmann-like Domain"/>
    <property type="match status" value="1"/>
</dbReference>
<dbReference type="SUPFAM" id="SSF48179">
    <property type="entry name" value="6-phosphogluconate dehydrogenase C-terminal domain-like"/>
    <property type="match status" value="1"/>
</dbReference>
<keyword evidence="6" id="KW-0028">Amino-acid biosynthesis</keyword>
<proteinExistence type="inferred from homology"/>
<dbReference type="InterPro" id="IPR046826">
    <property type="entry name" value="PDH_N"/>
</dbReference>
<dbReference type="GO" id="GO:0006571">
    <property type="term" value="P:tyrosine biosynthetic process"/>
    <property type="evidence" value="ECO:0007669"/>
    <property type="project" value="UniProtKB-KW"/>
</dbReference>
<keyword evidence="5" id="KW-0827">Tyrosine biosynthesis</keyword>
<evidence type="ECO:0000256" key="7">
    <source>
        <dbReference type="ARBA" id="ARBA00023002"/>
    </source>
</evidence>
<dbReference type="InterPro" id="IPR045865">
    <property type="entry name" value="ACT-like_dom_sf"/>
</dbReference>
<dbReference type="PROSITE" id="PS51176">
    <property type="entry name" value="PDH_ADH"/>
    <property type="match status" value="1"/>
</dbReference>
<protein>
    <recommendedName>
        <fullName evidence="4">Prephenate dehydrogenase</fullName>
        <ecNumber evidence="3">1.3.1.12</ecNumber>
    </recommendedName>
</protein>
<comment type="caution">
    <text evidence="12">The sequence shown here is derived from an EMBL/GenBank/DDBJ whole genome shotgun (WGS) entry which is preliminary data.</text>
</comment>
<organism evidence="12 13">
    <name type="scientific">Fusicatenibacter faecihominis</name>
    <dbReference type="NCBI Taxonomy" id="2881276"/>
    <lineage>
        <taxon>Bacteria</taxon>
        <taxon>Bacillati</taxon>
        <taxon>Bacillota</taxon>
        <taxon>Clostridia</taxon>
        <taxon>Lachnospirales</taxon>
        <taxon>Lachnospiraceae</taxon>
        <taxon>Fusicatenibacter</taxon>
    </lineage>
</organism>
<dbReference type="SUPFAM" id="SSF55021">
    <property type="entry name" value="ACT-like"/>
    <property type="match status" value="1"/>
</dbReference>